<keyword evidence="4" id="KW-1185">Reference proteome</keyword>
<dbReference type="InterPro" id="IPR001789">
    <property type="entry name" value="Sig_transdc_resp-reg_receiver"/>
</dbReference>
<dbReference type="InterPro" id="IPR011006">
    <property type="entry name" value="CheY-like_superfamily"/>
</dbReference>
<accession>A0ABQ3GAN6</accession>
<protein>
    <recommendedName>
        <fullName evidence="2">Response regulatory domain-containing protein</fullName>
    </recommendedName>
</protein>
<proteinExistence type="predicted"/>
<evidence type="ECO:0000313" key="3">
    <source>
        <dbReference type="EMBL" id="GHC98816.1"/>
    </source>
</evidence>
<comment type="caution">
    <text evidence="3">The sequence shown here is derived from an EMBL/GenBank/DDBJ whole genome shotgun (WGS) entry which is preliminary data.</text>
</comment>
<name>A0ABQ3GAN6_9BURK</name>
<feature type="modified residue" description="4-aspartylphosphate" evidence="1">
    <location>
        <position position="50"/>
    </location>
</feature>
<dbReference type="PROSITE" id="PS50110">
    <property type="entry name" value="RESPONSE_REGULATORY"/>
    <property type="match status" value="1"/>
</dbReference>
<feature type="domain" description="Response regulatory" evidence="2">
    <location>
        <begin position="6"/>
        <end position="113"/>
    </location>
</feature>
<keyword evidence="1" id="KW-0597">Phosphoprotein</keyword>
<reference evidence="4" key="1">
    <citation type="journal article" date="2019" name="Int. J. Syst. Evol. Microbiol.">
        <title>The Global Catalogue of Microorganisms (GCM) 10K type strain sequencing project: providing services to taxonomists for standard genome sequencing and annotation.</title>
        <authorList>
            <consortium name="The Broad Institute Genomics Platform"/>
            <consortium name="The Broad Institute Genome Sequencing Center for Infectious Disease"/>
            <person name="Wu L."/>
            <person name="Ma J."/>
        </authorList>
    </citation>
    <scope>NUCLEOTIDE SEQUENCE [LARGE SCALE GENOMIC DNA]</scope>
    <source>
        <strain evidence="4">KCTC 23314</strain>
    </source>
</reference>
<dbReference type="Gene3D" id="3.40.50.2300">
    <property type="match status" value="1"/>
</dbReference>
<dbReference type="Proteomes" id="UP000626210">
    <property type="component" value="Unassembled WGS sequence"/>
</dbReference>
<dbReference type="SMART" id="SM00448">
    <property type="entry name" value="REC"/>
    <property type="match status" value="1"/>
</dbReference>
<gene>
    <name evidence="3" type="ORF">GCM10007320_54870</name>
</gene>
<dbReference type="SUPFAM" id="SSF52172">
    <property type="entry name" value="CheY-like"/>
    <property type="match status" value="1"/>
</dbReference>
<evidence type="ECO:0000259" key="2">
    <source>
        <dbReference type="PROSITE" id="PS50110"/>
    </source>
</evidence>
<organism evidence="3 4">
    <name type="scientific">Pseudorhodoferax aquiterrae</name>
    <dbReference type="NCBI Taxonomy" id="747304"/>
    <lineage>
        <taxon>Bacteria</taxon>
        <taxon>Pseudomonadati</taxon>
        <taxon>Pseudomonadota</taxon>
        <taxon>Betaproteobacteria</taxon>
        <taxon>Burkholderiales</taxon>
        <taxon>Comamonadaceae</taxon>
    </lineage>
</organism>
<evidence type="ECO:0000313" key="4">
    <source>
        <dbReference type="Proteomes" id="UP000626210"/>
    </source>
</evidence>
<dbReference type="EMBL" id="BMYK01000027">
    <property type="protein sequence ID" value="GHC98816.1"/>
    <property type="molecule type" value="Genomic_DNA"/>
</dbReference>
<sequence length="114" mass="11944">MPPPFRIAVVESDDLMRQLLLRWLDDAGYRATEAKAAGLAGQSFDLVLADVAGPRSVAMLVRSVRTAHAGPLILLSARFGRGSGATLGLQGVSAALAKPLARDELLQAVRAALP</sequence>
<evidence type="ECO:0000256" key="1">
    <source>
        <dbReference type="PROSITE-ProRule" id="PRU00169"/>
    </source>
</evidence>